<dbReference type="InterPro" id="IPR043502">
    <property type="entry name" value="DNA/RNA_pol_sf"/>
</dbReference>
<dbReference type="EMBL" id="BQNB010018840">
    <property type="protein sequence ID" value="GJT78850.1"/>
    <property type="molecule type" value="Genomic_DNA"/>
</dbReference>
<evidence type="ECO:0000259" key="1">
    <source>
        <dbReference type="Pfam" id="PF07727"/>
    </source>
</evidence>
<gene>
    <name evidence="2" type="ORF">Tco_1045575</name>
</gene>
<protein>
    <submittedName>
        <fullName evidence="2">Ribonuclease H-like domain-containing protein</fullName>
    </submittedName>
</protein>
<keyword evidence="3" id="KW-1185">Reference proteome</keyword>
<reference evidence="2" key="2">
    <citation type="submission" date="2022-01" db="EMBL/GenBank/DDBJ databases">
        <authorList>
            <person name="Yamashiro T."/>
            <person name="Shiraishi A."/>
            <person name="Satake H."/>
            <person name="Nakayama K."/>
        </authorList>
    </citation>
    <scope>NUCLEOTIDE SEQUENCE</scope>
</reference>
<evidence type="ECO:0000313" key="3">
    <source>
        <dbReference type="Proteomes" id="UP001151760"/>
    </source>
</evidence>
<dbReference type="SUPFAM" id="SSF56672">
    <property type="entry name" value="DNA/RNA polymerases"/>
    <property type="match status" value="1"/>
</dbReference>
<evidence type="ECO:0000313" key="2">
    <source>
        <dbReference type="EMBL" id="GJT78850.1"/>
    </source>
</evidence>
<comment type="caution">
    <text evidence="2">The sequence shown here is derived from an EMBL/GenBank/DDBJ whole genome shotgun (WGS) entry which is preliminary data.</text>
</comment>
<dbReference type="Proteomes" id="UP001151760">
    <property type="component" value="Unassembled WGS sequence"/>
</dbReference>
<sequence length="281" mass="31721">MSLLFQPINPTHLLYLTLPSPLHLAQLLRLLHSTQQQIPNSLPHTVTTSSNAPNALNTNTHHMVTRAKADISKPFTRMNYHATTTSLIPRSYLHALRDPHWHKAMVDEYNALISNGTWALVPRPSNVNVVRSMWLFRHKYNANGSLSSLVVKSATIRTVLSLVVTPDWPIHRLDVKNAFLYGQLSEIVYMHQPPGFFDSTHPNYVCHLHRLLYGLKQAPRGSDIAYLLLYVDEIVLTALSTVLLQLVITLLHGEFSMIDLGSLNYFLGISAQRSKSGLFFV</sequence>
<dbReference type="Pfam" id="PF07727">
    <property type="entry name" value="RVT_2"/>
    <property type="match status" value="1"/>
</dbReference>
<name>A0ABQ5GU15_9ASTR</name>
<feature type="domain" description="Reverse transcriptase Ty1/copia-type" evidence="1">
    <location>
        <begin position="146"/>
        <end position="220"/>
    </location>
</feature>
<dbReference type="InterPro" id="IPR013103">
    <property type="entry name" value="RVT_2"/>
</dbReference>
<proteinExistence type="predicted"/>
<organism evidence="2 3">
    <name type="scientific">Tanacetum coccineum</name>
    <dbReference type="NCBI Taxonomy" id="301880"/>
    <lineage>
        <taxon>Eukaryota</taxon>
        <taxon>Viridiplantae</taxon>
        <taxon>Streptophyta</taxon>
        <taxon>Embryophyta</taxon>
        <taxon>Tracheophyta</taxon>
        <taxon>Spermatophyta</taxon>
        <taxon>Magnoliopsida</taxon>
        <taxon>eudicotyledons</taxon>
        <taxon>Gunneridae</taxon>
        <taxon>Pentapetalae</taxon>
        <taxon>asterids</taxon>
        <taxon>campanulids</taxon>
        <taxon>Asterales</taxon>
        <taxon>Asteraceae</taxon>
        <taxon>Asteroideae</taxon>
        <taxon>Anthemideae</taxon>
        <taxon>Anthemidinae</taxon>
        <taxon>Tanacetum</taxon>
    </lineage>
</organism>
<accession>A0ABQ5GU15</accession>
<reference evidence="2" key="1">
    <citation type="journal article" date="2022" name="Int. J. Mol. Sci.">
        <title>Draft Genome of Tanacetum Coccineum: Genomic Comparison of Closely Related Tanacetum-Family Plants.</title>
        <authorList>
            <person name="Yamashiro T."/>
            <person name="Shiraishi A."/>
            <person name="Nakayama K."/>
            <person name="Satake H."/>
        </authorList>
    </citation>
    <scope>NUCLEOTIDE SEQUENCE</scope>
</reference>